<dbReference type="AlphaFoldDB" id="A0A7V8VH43"/>
<protein>
    <submittedName>
        <fullName evidence="1">Uncharacterized protein</fullName>
    </submittedName>
</protein>
<dbReference type="SUPFAM" id="SSF50969">
    <property type="entry name" value="YVTN repeat-like/Quinoprotein amine dehydrogenase"/>
    <property type="match status" value="1"/>
</dbReference>
<dbReference type="RefSeq" id="WP_194539802.1">
    <property type="nucleotide sequence ID" value="NZ_JACEFB010000024.1"/>
</dbReference>
<comment type="caution">
    <text evidence="1">The sequence shown here is derived from an EMBL/GenBank/DDBJ whole genome shotgun (WGS) entry which is preliminary data.</text>
</comment>
<keyword evidence="2" id="KW-1185">Reference proteome</keyword>
<evidence type="ECO:0000313" key="1">
    <source>
        <dbReference type="EMBL" id="MBA2227938.1"/>
    </source>
</evidence>
<sequence length="386" mass="42702">MLYQGIRKRQTLSCPIMHLYRLSNRTGLFLTEDKTIYEFEASGTIRPLAEKPELATPAFQEVLRPRGKLSDSRRLAVAKDGSRLFIADGQWSRSDGKYGSNFLEVCLLDLSGGEPPLTHRIPETSSSPLSNDPFFFLEDERIGVPLGGLCVNLNAHDLTPYPPFNFTDEDTDPPIIIGCLSPHPSGREFSIGLGEVGRGVYRRLAITPRGEHLTADLLDEVLFAEKADLWATMASPSGSYAFVFLLRHEMGMVLPHGRTEDVMADLGKVVRIRDGRTESLTVRGQLGIDFIIQSAPVLPPKPELYQICPKGPHTGNWYPALCPVNDDLILYSTPGGTLLEVDFAHRQVRELVCVGFSVRVIQFLSPSGPLAVAGEEGQFWLLDVEL</sequence>
<proteinExistence type="predicted"/>
<gene>
    <name evidence="1" type="ORF">H0921_17400</name>
</gene>
<name>A0A7V8VH43_9BACT</name>
<organism evidence="1 2">
    <name type="scientific">Thermogemmata fonticola</name>
    <dbReference type="NCBI Taxonomy" id="2755323"/>
    <lineage>
        <taxon>Bacteria</taxon>
        <taxon>Pseudomonadati</taxon>
        <taxon>Planctomycetota</taxon>
        <taxon>Planctomycetia</taxon>
        <taxon>Gemmatales</taxon>
        <taxon>Gemmataceae</taxon>
        <taxon>Thermogemmata</taxon>
    </lineage>
</organism>
<dbReference type="EMBL" id="JACEFB010000024">
    <property type="protein sequence ID" value="MBA2227938.1"/>
    <property type="molecule type" value="Genomic_DNA"/>
</dbReference>
<evidence type="ECO:0000313" key="2">
    <source>
        <dbReference type="Proteomes" id="UP000542342"/>
    </source>
</evidence>
<accession>A0A7V8VH43</accession>
<dbReference type="Proteomes" id="UP000542342">
    <property type="component" value="Unassembled WGS sequence"/>
</dbReference>
<reference evidence="1 2" key="1">
    <citation type="submission" date="2020-07" db="EMBL/GenBank/DDBJ databases">
        <title>Thermogemmata thermophila gen. nov., sp. nov., a novel moderate thermophilic planctomycete from a Kamchatka hot spring.</title>
        <authorList>
            <person name="Elcheninov A.G."/>
            <person name="Podosokorskaya O.A."/>
            <person name="Kovaleva O.L."/>
            <person name="Novikov A."/>
            <person name="Bonch-Osmolovskaya E.A."/>
            <person name="Toshchakov S.V."/>
            <person name="Kublanov I.V."/>
        </authorList>
    </citation>
    <scope>NUCLEOTIDE SEQUENCE [LARGE SCALE GENOMIC DNA]</scope>
    <source>
        <strain evidence="1 2">2918</strain>
    </source>
</reference>
<dbReference type="InterPro" id="IPR011044">
    <property type="entry name" value="Quino_amine_DH_bsu"/>
</dbReference>